<dbReference type="InterPro" id="IPR018077">
    <property type="entry name" value="Glyco_hydro_fam25_subgr"/>
</dbReference>
<dbReference type="InterPro" id="IPR017853">
    <property type="entry name" value="GH"/>
</dbReference>
<dbReference type="CDD" id="cd06413">
    <property type="entry name" value="GH25_muramidase_1"/>
    <property type="match status" value="1"/>
</dbReference>
<keyword evidence="3" id="KW-0326">Glycosidase</keyword>
<dbReference type="SMART" id="SM00641">
    <property type="entry name" value="Glyco_25"/>
    <property type="match status" value="1"/>
</dbReference>
<keyword evidence="2" id="KW-0378">Hydrolase</keyword>
<evidence type="ECO:0000313" key="4">
    <source>
        <dbReference type="EMBL" id="MDX8488117.1"/>
    </source>
</evidence>
<evidence type="ECO:0000313" key="5">
    <source>
        <dbReference type="Proteomes" id="UP001280156"/>
    </source>
</evidence>
<organism evidence="4 5">
    <name type="scientific">Mesorhizobium humile</name>
    <dbReference type="NCBI Taxonomy" id="3072313"/>
    <lineage>
        <taxon>Bacteria</taxon>
        <taxon>Pseudomonadati</taxon>
        <taxon>Pseudomonadota</taxon>
        <taxon>Alphaproteobacteria</taxon>
        <taxon>Hyphomicrobiales</taxon>
        <taxon>Phyllobacteriaceae</taxon>
        <taxon>Mesorhizobium</taxon>
    </lineage>
</organism>
<accession>A0ABU4YME0</accession>
<gene>
    <name evidence="4" type="ORF">RFM52_23340</name>
</gene>
<evidence type="ECO:0000256" key="3">
    <source>
        <dbReference type="ARBA" id="ARBA00023295"/>
    </source>
</evidence>
<dbReference type="Pfam" id="PF01183">
    <property type="entry name" value="Glyco_hydro_25"/>
    <property type="match status" value="1"/>
</dbReference>
<dbReference type="InterPro" id="IPR002053">
    <property type="entry name" value="Glyco_hydro_25"/>
</dbReference>
<dbReference type="EMBL" id="JAVIIV010000017">
    <property type="protein sequence ID" value="MDX8488117.1"/>
    <property type="molecule type" value="Genomic_DNA"/>
</dbReference>
<dbReference type="SUPFAM" id="SSF51445">
    <property type="entry name" value="(Trans)glycosidases"/>
    <property type="match status" value="1"/>
</dbReference>
<comment type="similarity">
    <text evidence="1">Belongs to the glycosyl hydrolase 25 family.</text>
</comment>
<evidence type="ECO:0000256" key="1">
    <source>
        <dbReference type="ARBA" id="ARBA00010646"/>
    </source>
</evidence>
<sequence>MRNRLIVLALAFVFLALAVGIESFLRPRAFPPDRAKFPIRGVDVSHHQGKIDWQRVAADDVTFAIIKATEGGDHVDDTFATNLREARAAGLAVGAYHFFTFCRPGADQAKNFISAVPSGEQLLPPVVDIEFHGNCPRRPSPAELNAELVAFLAPVEAAFGKPAIIYITGEAAPAYSAHIAVRERWLRSLAMPPKEEDWVYWQYLDTGRVDGIDGDVDLNVLKGGPARLSELFGAAPESSSSGTPQSP</sequence>
<comment type="caution">
    <text evidence="4">The sequence shown here is derived from an EMBL/GenBank/DDBJ whole genome shotgun (WGS) entry which is preliminary data.</text>
</comment>
<protein>
    <submittedName>
        <fullName evidence="4">GH25 family lysozyme</fullName>
    </submittedName>
</protein>
<evidence type="ECO:0000256" key="2">
    <source>
        <dbReference type="ARBA" id="ARBA00022801"/>
    </source>
</evidence>
<keyword evidence="5" id="KW-1185">Reference proteome</keyword>
<dbReference type="PROSITE" id="PS51904">
    <property type="entry name" value="GLYCOSYL_HYDROL_F25_2"/>
    <property type="match status" value="1"/>
</dbReference>
<dbReference type="Proteomes" id="UP001280156">
    <property type="component" value="Unassembled WGS sequence"/>
</dbReference>
<dbReference type="PANTHER" id="PTHR34135:SF2">
    <property type="entry name" value="LYSOZYME"/>
    <property type="match status" value="1"/>
</dbReference>
<proteinExistence type="inferred from homology"/>
<dbReference type="Gene3D" id="3.20.20.80">
    <property type="entry name" value="Glycosidases"/>
    <property type="match status" value="1"/>
</dbReference>
<reference evidence="4 5" key="1">
    <citation type="submission" date="2023-08" db="EMBL/GenBank/DDBJ databases">
        <title>Implementing the SeqCode for naming new Mesorhizobium species isolated from Vachellia karroo root nodules.</title>
        <authorList>
            <person name="Van Lill M."/>
        </authorList>
    </citation>
    <scope>NUCLEOTIDE SEQUENCE [LARGE SCALE GENOMIC DNA]</scope>
    <source>
        <strain evidence="4 5">VK2B</strain>
    </source>
</reference>
<name>A0ABU4YME0_9HYPH</name>
<dbReference type="RefSeq" id="WP_320294958.1">
    <property type="nucleotide sequence ID" value="NZ_JAVIIU010000003.1"/>
</dbReference>
<dbReference type="PANTHER" id="PTHR34135">
    <property type="entry name" value="LYSOZYME"/>
    <property type="match status" value="1"/>
</dbReference>